<sequence length="453" mass="51229">MDIITANHTAANQIAARQAGRVLFISDIDARLNLPQGRSYQHTNRQMGRNTGNLLFTHAIQSYLARAGIEYDIVSPPRERALDIDFGRYSHCIINVANWLSVELKDYLVRFAMSLSEASIPIYCVGLGAQAERGDEPTFVERIRREASVFIDTVLKSGGAIGLRGQFTADCFDVLGYSGEYTVTGCPSMFQFHSSLQIEKPALEPSELKPLLNGMKQLRDTELVRDFRGYYGATYVCQDTLMRFLAFYSELERKNRLDLLAWPEDVLEIIRNRQARIFFTLSEWISFIRREQFNYSFGGRIHGNIAAILSGVPATVSVIDSRTRELADFFQIPTSQRSPWQAGDTLFAEYEQADFEPFNKRFTSARQNFADFIERHGIPFELPTNTNPIGYAFLNEAGGKGGGASDPPEADRLDSDLIELVDRYRDFEPVTIIECILDRRAQFGIFSRLSGHA</sequence>
<reference evidence="2 3" key="1">
    <citation type="submission" date="2019-12" db="EMBL/GenBank/DDBJ databases">
        <authorList>
            <person name="Lee S.D."/>
        </authorList>
    </citation>
    <scope>NUCLEOTIDE SEQUENCE [LARGE SCALE GENOMIC DNA]</scope>
    <source>
        <strain evidence="2 3">GH3-10</strain>
    </source>
</reference>
<comment type="caution">
    <text evidence="2">The sequence shown here is derived from an EMBL/GenBank/DDBJ whole genome shotgun (WGS) entry which is preliminary data.</text>
</comment>
<feature type="domain" description="Polysaccharide pyruvyl transferase" evidence="1">
    <location>
        <begin position="50"/>
        <end position="316"/>
    </location>
</feature>
<accession>A0A844XB80</accession>
<dbReference type="RefSeq" id="WP_160484591.1">
    <property type="nucleotide sequence ID" value="NZ_WUBR01000001.1"/>
</dbReference>
<reference evidence="2 3" key="2">
    <citation type="submission" date="2020-02" db="EMBL/GenBank/DDBJ databases">
        <title>Erythrobacter dongmakensis sp. nov., isolated from a tidal mudflat.</title>
        <authorList>
            <person name="Kim I.S."/>
        </authorList>
    </citation>
    <scope>NUCLEOTIDE SEQUENCE [LARGE SCALE GENOMIC DNA]</scope>
    <source>
        <strain evidence="2 3">GH3-10</strain>
    </source>
</reference>
<proteinExistence type="predicted"/>
<dbReference type="Proteomes" id="UP000461409">
    <property type="component" value="Unassembled WGS sequence"/>
</dbReference>
<evidence type="ECO:0000313" key="3">
    <source>
        <dbReference type="Proteomes" id="UP000461409"/>
    </source>
</evidence>
<dbReference type="Pfam" id="PF04230">
    <property type="entry name" value="PS_pyruv_trans"/>
    <property type="match status" value="1"/>
</dbReference>
<dbReference type="InterPro" id="IPR007345">
    <property type="entry name" value="Polysacch_pyruvyl_Trfase"/>
</dbReference>
<gene>
    <name evidence="2" type="ORF">GRF63_03540</name>
</gene>
<evidence type="ECO:0000259" key="1">
    <source>
        <dbReference type="Pfam" id="PF04230"/>
    </source>
</evidence>
<dbReference type="EMBL" id="WUBR01000001">
    <property type="protein sequence ID" value="MWV26972.1"/>
    <property type="molecule type" value="Genomic_DNA"/>
</dbReference>
<evidence type="ECO:0000313" key="2">
    <source>
        <dbReference type="EMBL" id="MWV26972.1"/>
    </source>
</evidence>
<name>A0A844XB80_9SPHN</name>
<dbReference type="AlphaFoldDB" id="A0A844XB80"/>
<keyword evidence="3" id="KW-1185">Reference proteome</keyword>
<protein>
    <recommendedName>
        <fullName evidence="1">Polysaccharide pyruvyl transferase domain-containing protein</fullName>
    </recommendedName>
</protein>
<organism evidence="2 3">
    <name type="scientific">Aurantiacibacter rhizosphaerae</name>
    <dbReference type="NCBI Taxonomy" id="2691582"/>
    <lineage>
        <taxon>Bacteria</taxon>
        <taxon>Pseudomonadati</taxon>
        <taxon>Pseudomonadota</taxon>
        <taxon>Alphaproteobacteria</taxon>
        <taxon>Sphingomonadales</taxon>
        <taxon>Erythrobacteraceae</taxon>
        <taxon>Aurantiacibacter</taxon>
    </lineage>
</organism>